<dbReference type="SUPFAM" id="SSF103473">
    <property type="entry name" value="MFS general substrate transporter"/>
    <property type="match status" value="1"/>
</dbReference>
<dbReference type="GO" id="GO:0016020">
    <property type="term" value="C:membrane"/>
    <property type="evidence" value="ECO:0007669"/>
    <property type="project" value="UniProtKB-SubCell"/>
</dbReference>
<proteinExistence type="predicted"/>
<feature type="transmembrane region" description="Helical" evidence="5">
    <location>
        <begin position="405"/>
        <end position="425"/>
    </location>
</feature>
<feature type="transmembrane region" description="Helical" evidence="5">
    <location>
        <begin position="309"/>
        <end position="330"/>
    </location>
</feature>
<dbReference type="Gene3D" id="1.20.1250.20">
    <property type="entry name" value="MFS general substrate transporter like domains"/>
    <property type="match status" value="1"/>
</dbReference>
<feature type="transmembrane region" description="Helical" evidence="5">
    <location>
        <begin position="66"/>
        <end position="86"/>
    </location>
</feature>
<dbReference type="GO" id="GO:0015149">
    <property type="term" value="F:hexose transmembrane transporter activity"/>
    <property type="evidence" value="ECO:0007669"/>
    <property type="project" value="TreeGrafter"/>
</dbReference>
<accession>A0A7I4YUB2</accession>
<dbReference type="AlphaFoldDB" id="A0A7I4YUB2"/>
<feature type="transmembrane region" description="Helical" evidence="5">
    <location>
        <begin position="240"/>
        <end position="259"/>
    </location>
</feature>
<feature type="domain" description="Major facilitator superfamily (MFS) profile" evidence="6">
    <location>
        <begin position="1"/>
        <end position="432"/>
    </location>
</feature>
<dbReference type="InterPro" id="IPR005828">
    <property type="entry name" value="MFS_sugar_transport-like"/>
</dbReference>
<feature type="transmembrane region" description="Helical" evidence="5">
    <location>
        <begin position="127"/>
        <end position="149"/>
    </location>
</feature>
<dbReference type="WBParaSite" id="HCON_00145530-00001">
    <property type="protein sequence ID" value="HCON_00145530-00001"/>
    <property type="gene ID" value="HCON_00145530"/>
</dbReference>
<feature type="transmembrane region" description="Helical" evidence="5">
    <location>
        <begin position="33"/>
        <end position="54"/>
    </location>
</feature>
<dbReference type="InterPro" id="IPR045263">
    <property type="entry name" value="GLUT"/>
</dbReference>
<dbReference type="InterPro" id="IPR036259">
    <property type="entry name" value="MFS_trans_sf"/>
</dbReference>
<evidence type="ECO:0000313" key="8">
    <source>
        <dbReference type="WBParaSite" id="HCON_00145530-00001"/>
    </source>
</evidence>
<comment type="subcellular location">
    <subcellularLocation>
        <location evidence="1">Membrane</location>
        <topology evidence="1">Multi-pass membrane protein</topology>
    </subcellularLocation>
</comment>
<evidence type="ECO:0000256" key="3">
    <source>
        <dbReference type="ARBA" id="ARBA00022989"/>
    </source>
</evidence>
<protein>
    <submittedName>
        <fullName evidence="8">MFS domain-containing protein</fullName>
    </submittedName>
</protein>
<keyword evidence="4 5" id="KW-0472">Membrane</keyword>
<dbReference type="Pfam" id="PF00083">
    <property type="entry name" value="Sugar_tr"/>
    <property type="match status" value="1"/>
</dbReference>
<feature type="transmembrane region" description="Helical" evidence="5">
    <location>
        <begin position="379"/>
        <end position="399"/>
    </location>
</feature>
<evidence type="ECO:0000313" key="7">
    <source>
        <dbReference type="Proteomes" id="UP000025227"/>
    </source>
</evidence>
<keyword evidence="3 5" id="KW-1133">Transmembrane helix</keyword>
<organism evidence="7 8">
    <name type="scientific">Haemonchus contortus</name>
    <name type="common">Barber pole worm</name>
    <dbReference type="NCBI Taxonomy" id="6289"/>
    <lineage>
        <taxon>Eukaryota</taxon>
        <taxon>Metazoa</taxon>
        <taxon>Ecdysozoa</taxon>
        <taxon>Nematoda</taxon>
        <taxon>Chromadorea</taxon>
        <taxon>Rhabditida</taxon>
        <taxon>Rhabditina</taxon>
        <taxon>Rhabditomorpha</taxon>
        <taxon>Strongyloidea</taxon>
        <taxon>Trichostrongylidae</taxon>
        <taxon>Haemonchus</taxon>
    </lineage>
</organism>
<evidence type="ECO:0000256" key="4">
    <source>
        <dbReference type="ARBA" id="ARBA00023136"/>
    </source>
</evidence>
<dbReference type="InterPro" id="IPR020846">
    <property type="entry name" value="MFS_dom"/>
</dbReference>
<name>A0A7I4YUB2_HAECO</name>
<evidence type="ECO:0000256" key="1">
    <source>
        <dbReference type="ARBA" id="ARBA00004141"/>
    </source>
</evidence>
<evidence type="ECO:0000256" key="2">
    <source>
        <dbReference type="ARBA" id="ARBA00022692"/>
    </source>
</evidence>
<feature type="transmembrane region" description="Helical" evidence="5">
    <location>
        <begin position="279"/>
        <end position="300"/>
    </location>
</feature>
<dbReference type="PANTHER" id="PTHR23503">
    <property type="entry name" value="SOLUTE CARRIER FAMILY 2"/>
    <property type="match status" value="1"/>
</dbReference>
<dbReference type="OMA" id="VMAPIMI"/>
<dbReference type="Proteomes" id="UP000025227">
    <property type="component" value="Unplaced"/>
</dbReference>
<dbReference type="OrthoDB" id="4142200at2759"/>
<feature type="transmembrane region" description="Helical" evidence="5">
    <location>
        <begin position="155"/>
        <end position="175"/>
    </location>
</feature>
<reference evidence="8" key="1">
    <citation type="submission" date="2020-12" db="UniProtKB">
        <authorList>
            <consortium name="WormBaseParasite"/>
        </authorList>
    </citation>
    <scope>IDENTIFICATION</scope>
    <source>
        <strain evidence="8">MHco3</strain>
    </source>
</reference>
<sequence length="480" mass="53226">MSCLNLLNVPIRRMFNQSISEHYGPVENQEFEWIYAASASTMMLGLVIGFFIMGDLMDRFGRKETAIVLRCLLGLSSAVAMILSFITSRFEFYVFGHFLVGIVAALKVVLLIYLAECSPDDKRGFTSMVVNSGGVLMVLVLTPLCLPSLTGSDSLWCLLPLLCALMAIAHLLIAIRFPQSPKQLYIQEYKEQEARAALQFYYGDHYNIDEAIEEMETERLYESHKNVSLKDILGHGTYRYCFFLVLFCAFLPTCSALNMKLQYLVSWLISYGMSQSQATSAMTAISIVSLPLCFVSPLFIERCGRRKVFILIAALCTLEWVFLGMAQLLHDAGATNPKFSQLLSVFGATLGQCAVNLGLLVMAPMMISEVCPHNTRATISQLTQVLPAAVGTVEVLLFPHLRSCFGAGIFFFFSACCALLVVALYRKMVETTGMPVDYIVRQIHSVYSRKSTAASEGGNYGALFHESSSLLSMHHGVSQQ</sequence>
<dbReference type="PROSITE" id="PS50850">
    <property type="entry name" value="MFS"/>
    <property type="match status" value="1"/>
</dbReference>
<keyword evidence="2 5" id="KW-0812">Transmembrane</keyword>
<evidence type="ECO:0000259" key="6">
    <source>
        <dbReference type="PROSITE" id="PS50850"/>
    </source>
</evidence>
<feature type="transmembrane region" description="Helical" evidence="5">
    <location>
        <begin position="92"/>
        <end position="115"/>
    </location>
</feature>
<evidence type="ECO:0000256" key="5">
    <source>
        <dbReference type="SAM" id="Phobius"/>
    </source>
</evidence>
<feature type="transmembrane region" description="Helical" evidence="5">
    <location>
        <begin position="342"/>
        <end position="367"/>
    </location>
</feature>
<keyword evidence="7" id="KW-1185">Reference proteome</keyword>
<dbReference type="PANTHER" id="PTHR23503:SF123">
    <property type="entry name" value="MAJOR FACILITATOR SUPERFAMILY (MFS) PROFILE DOMAIN-CONTAINING PROTEIN"/>
    <property type="match status" value="1"/>
</dbReference>